<protein>
    <recommendedName>
        <fullName evidence="3">BAT2 N-terminal domain-containing protein</fullName>
    </recommendedName>
</protein>
<feature type="compositionally biased region" description="Polar residues" evidence="2">
    <location>
        <begin position="180"/>
        <end position="194"/>
    </location>
</feature>
<feature type="compositionally biased region" description="Pro residues" evidence="2">
    <location>
        <begin position="337"/>
        <end position="354"/>
    </location>
</feature>
<accession>A0ABQ9LDI6</accession>
<feature type="domain" description="BAT2 N-terminal" evidence="3">
    <location>
        <begin position="14"/>
        <end position="138"/>
    </location>
</feature>
<feature type="compositionally biased region" description="Basic and acidic residues" evidence="2">
    <location>
        <begin position="1544"/>
        <end position="1581"/>
    </location>
</feature>
<gene>
    <name evidence="4" type="ORF">P3X46_023401</name>
</gene>
<evidence type="ECO:0000313" key="5">
    <source>
        <dbReference type="Proteomes" id="UP001174677"/>
    </source>
</evidence>
<feature type="compositionally biased region" description="Basic residues" evidence="2">
    <location>
        <begin position="1357"/>
        <end position="1367"/>
    </location>
</feature>
<feature type="compositionally biased region" description="Low complexity" evidence="2">
    <location>
        <begin position="954"/>
        <end position="965"/>
    </location>
</feature>
<dbReference type="Proteomes" id="UP001174677">
    <property type="component" value="Chromosome 13"/>
</dbReference>
<dbReference type="PANTHER" id="PTHR34805:SF1">
    <property type="entry name" value="PROTEIN MODIFIER OF SNC1 1"/>
    <property type="match status" value="1"/>
</dbReference>
<feature type="region of interest" description="Disordered" evidence="2">
    <location>
        <begin position="1281"/>
        <end position="1382"/>
    </location>
</feature>
<feature type="region of interest" description="Disordered" evidence="2">
    <location>
        <begin position="1404"/>
        <end position="1640"/>
    </location>
</feature>
<feature type="region of interest" description="Disordered" evidence="2">
    <location>
        <begin position="951"/>
        <end position="1008"/>
    </location>
</feature>
<feature type="region of interest" description="Disordered" evidence="2">
    <location>
        <begin position="1080"/>
        <end position="1155"/>
    </location>
</feature>
<dbReference type="InterPro" id="IPR009738">
    <property type="entry name" value="BAT2_N"/>
</dbReference>
<dbReference type="Pfam" id="PF07001">
    <property type="entry name" value="BAT2_N"/>
    <property type="match status" value="1"/>
</dbReference>
<feature type="region of interest" description="Disordered" evidence="2">
    <location>
        <begin position="337"/>
        <end position="365"/>
    </location>
</feature>
<feature type="compositionally biased region" description="Polar residues" evidence="2">
    <location>
        <begin position="1291"/>
        <end position="1303"/>
    </location>
</feature>
<dbReference type="PANTHER" id="PTHR34805">
    <property type="entry name" value="PROTEIN MODIFIER OF SNC1 1"/>
    <property type="match status" value="1"/>
</dbReference>
<feature type="region of interest" description="Disordered" evidence="2">
    <location>
        <begin position="733"/>
        <end position="769"/>
    </location>
</feature>
<reference evidence="4" key="1">
    <citation type="journal article" date="2023" name="Plant Biotechnol. J.">
        <title>Chromosome-level wild Hevea brasiliensis genome provides new tools for genomic-assisted breeding and valuable loci to elevate rubber yield.</title>
        <authorList>
            <person name="Cheng H."/>
            <person name="Song X."/>
            <person name="Hu Y."/>
            <person name="Wu T."/>
            <person name="Yang Q."/>
            <person name="An Z."/>
            <person name="Feng S."/>
            <person name="Deng Z."/>
            <person name="Wu W."/>
            <person name="Zeng X."/>
            <person name="Tu M."/>
            <person name="Wang X."/>
            <person name="Huang H."/>
        </authorList>
    </citation>
    <scope>NUCLEOTIDE SEQUENCE</scope>
    <source>
        <strain evidence="4">MT/VB/25A 57/8</strain>
    </source>
</reference>
<dbReference type="EMBL" id="JARPOI010000013">
    <property type="protein sequence ID" value="KAJ9163769.1"/>
    <property type="molecule type" value="Genomic_DNA"/>
</dbReference>
<evidence type="ECO:0000256" key="2">
    <source>
        <dbReference type="SAM" id="MobiDB-lite"/>
    </source>
</evidence>
<feature type="region of interest" description="Disordered" evidence="2">
    <location>
        <begin position="1216"/>
        <end position="1251"/>
    </location>
</feature>
<feature type="compositionally biased region" description="Polar residues" evidence="2">
    <location>
        <begin position="1216"/>
        <end position="1236"/>
    </location>
</feature>
<feature type="compositionally biased region" description="Low complexity" evidence="2">
    <location>
        <begin position="57"/>
        <end position="76"/>
    </location>
</feature>
<feature type="compositionally biased region" description="Polar residues" evidence="2">
    <location>
        <begin position="1102"/>
        <end position="1132"/>
    </location>
</feature>
<evidence type="ECO:0000313" key="4">
    <source>
        <dbReference type="EMBL" id="KAJ9163769.1"/>
    </source>
</evidence>
<proteinExistence type="predicted"/>
<feature type="compositionally biased region" description="Low complexity" evidence="2">
    <location>
        <begin position="119"/>
        <end position="134"/>
    </location>
</feature>
<feature type="region of interest" description="Disordered" evidence="2">
    <location>
        <begin position="179"/>
        <end position="261"/>
    </location>
</feature>
<name>A0ABQ9LDI6_HEVBR</name>
<evidence type="ECO:0000259" key="3">
    <source>
        <dbReference type="Pfam" id="PF07001"/>
    </source>
</evidence>
<feature type="compositionally biased region" description="Polar residues" evidence="2">
    <location>
        <begin position="733"/>
        <end position="746"/>
    </location>
</feature>
<dbReference type="EMBL" id="JARPOI010000013">
    <property type="protein sequence ID" value="KAJ9163768.1"/>
    <property type="molecule type" value="Genomic_DNA"/>
</dbReference>
<feature type="region of interest" description="Disordered" evidence="2">
    <location>
        <begin position="34"/>
        <end position="158"/>
    </location>
</feature>
<feature type="compositionally biased region" description="Polar residues" evidence="2">
    <location>
        <begin position="834"/>
        <end position="861"/>
    </location>
</feature>
<keyword evidence="5" id="KW-1185">Reference proteome</keyword>
<feature type="compositionally biased region" description="Low complexity" evidence="2">
    <location>
        <begin position="891"/>
        <end position="908"/>
    </location>
</feature>
<feature type="region of interest" description="Disordered" evidence="2">
    <location>
        <begin position="880"/>
        <end position="912"/>
    </location>
</feature>
<feature type="region of interest" description="Disordered" evidence="2">
    <location>
        <begin position="675"/>
        <end position="715"/>
    </location>
</feature>
<feature type="region of interest" description="Disordered" evidence="2">
    <location>
        <begin position="834"/>
        <end position="863"/>
    </location>
</feature>
<feature type="compositionally biased region" description="Basic and acidic residues" evidence="2">
    <location>
        <begin position="200"/>
        <end position="218"/>
    </location>
</feature>
<comment type="caution">
    <text evidence="4">The sequence shown here is derived from an EMBL/GenBank/DDBJ whole genome shotgun (WGS) entry which is preliminary data.</text>
</comment>
<sequence>MTSSMLNGERRWASARRSGMTVLGKVAVPKPINLPSQRLENHGLDPNVEIVPKGTHSWGSRSSSSASNAWGSSSLSPNNDGGTGSPSHLSGRPSSGGSGTRPSTAGSDKANEPIVNAWGSNSRPSSSSGALPSNQTSHGALRPRSAETRPGSSQLSRFAEHLSDNSVAWHAMGTADKLGVTSSKNDGFSLTSGDFPTLGSEKDNSGKNADSQDHDSHGHPGSSSASVTSRKEGTGDSAGDVSVHANVKSGADGPWRRENSLYGEDVARTNVEKWYTDHQPYPNSSIPPQHYDSWHGPPVNNHPGGVWCRGPPGGPPFGSPVAPSGFPMEPFPYYRPQIPPPALANPQPVPPPGAAPRGPHPKNGDMYRPHLHDAYMRPIVPLRPSFYPGPVPCEGYYGPPMGYCNPNERDVPFMGMAMGPAAYNRYHGQNIPDPGNSHGRTSGYGLSSKAMVLDQVEPVHPQDIRGPYKVLLKQHDGWEGRDEEQKFDDTMKTNASYPLKGEHTRKSSWENDWRADNRKDHELEARRMAVIEESSSEAVDNQGVVPMKVKSPESMGKLNASYDNSVKKFEDAASNVPQVLATPKDSSLIQKIEGLNAKTRASDGRQDVKPVSSVEEQKNKFQVGNVFTGCSTNEAVVGSLSYEKTCVSGIINSAPHEDCFSAGVRSLESTIVSGSGTAIPRRSSHGMHGRADHRGKGRFNTQEADGWRKKSQVADPQSIVSTVHCEISSVNGQDHNSAEATQNSVMHPSVKDDGESMAPNFEPSDSQRAKMRELAKRIKQREKEEEERTREQRAKARAKLEELNRRTQAGEGVTQKLENVPAISIQNRQEESLNLAQPTITTSKSGAPSSSFDYNPNTVAQSREKLETLPSGVVQNRHEVAATAGPPIVVSSKSRASSSASGSSPSMAVHGEISMNTVDKSISMASNVPLETPKIVNNESVGVHEQLKPFQPESNNADAAHSSSAPRVNDSGASKQKRTGNRQKQNSPLEKISNEKLSSSFGTEASKGHTDMVENVADEIDLNCELNLPSIAAESSVHHRRKNRNGKNRHKMEAALSAAVLPSVISKDTTTLDTLVESVKAKSSESKISESILDPSAVCSPTDANDANQSSELRSSLTNEETHIRVNNQWRSQHPRRMPRNPQSNKSAEKNHSGDAVVWAPVRSQHKTEVSDEANQNSLVESVLSTKSDQQVQNNPRNKRAEMERYIPKHVAKELSQQGGSHQAVVPSSNEITSYETAERPESGSLGIESSQTYGTATVMFSAAMESRNGDVGQNKLGKVHGAWRQRGAAESTTSNLSRSFQKSIEDHQQQKPDVCSTKEQPRNSDEWNDSDGWNMPENPDTASTVPVLKEQGVTARVKRQPHKGHKGTGYNHNPDEKRTRGDADKMYIQSVVSEIHQIDLSVASKENHSAGERSTSQWQPKSQPISATSQRGSRITNSLNEGSEGGRAIKESTQHGEPLLPQPDKDAAAVRPQSHHGQSPSEKNNLEEAPAVGHQEPKRERKIAAQRGRPGSPVESSSPNMDIRHDKRMSSGFRKNGNQNSRFSRDHESRGDRSGSGKDSKQHNVHAVRERDRHNSHYEYHPVGPHNSGKANNLEVPKDVSHNYSGTGYRERGQGHSRHGAGNFYGRQTGSVQVDAGHD</sequence>
<dbReference type="InterPro" id="IPR038808">
    <property type="entry name" value="MOS1-like"/>
</dbReference>
<feature type="compositionally biased region" description="Polar residues" evidence="2">
    <location>
        <begin position="1413"/>
        <end position="1442"/>
    </location>
</feature>
<keyword evidence="1" id="KW-0597">Phosphoprotein</keyword>
<organism evidence="4 5">
    <name type="scientific">Hevea brasiliensis</name>
    <name type="common">Para rubber tree</name>
    <name type="synonym">Siphonia brasiliensis</name>
    <dbReference type="NCBI Taxonomy" id="3981"/>
    <lineage>
        <taxon>Eukaryota</taxon>
        <taxon>Viridiplantae</taxon>
        <taxon>Streptophyta</taxon>
        <taxon>Embryophyta</taxon>
        <taxon>Tracheophyta</taxon>
        <taxon>Spermatophyta</taxon>
        <taxon>Magnoliopsida</taxon>
        <taxon>eudicotyledons</taxon>
        <taxon>Gunneridae</taxon>
        <taxon>Pentapetalae</taxon>
        <taxon>rosids</taxon>
        <taxon>fabids</taxon>
        <taxon>Malpighiales</taxon>
        <taxon>Euphorbiaceae</taxon>
        <taxon>Crotonoideae</taxon>
        <taxon>Micrandreae</taxon>
        <taxon>Hevea</taxon>
    </lineage>
</organism>
<evidence type="ECO:0000256" key="1">
    <source>
        <dbReference type="ARBA" id="ARBA00022553"/>
    </source>
</evidence>